<comment type="caution">
    <text evidence="1">The sequence shown here is derived from an EMBL/GenBank/DDBJ whole genome shotgun (WGS) entry which is preliminary data.</text>
</comment>
<evidence type="ECO:0000313" key="2">
    <source>
        <dbReference type="Proteomes" id="UP000299102"/>
    </source>
</evidence>
<gene>
    <name evidence="1" type="ORF">EVAR_89301_1</name>
</gene>
<sequence length="162" mass="18534">MTNFCLKFPDITRPSGTLRSPKHNTVHFIKTTWPSCVLSTTSLGMNKLQIAKCEFEAMLKMVLPDLPKAAGRHPSPHRRRNQDGDPVATIGYHKPLCFQNAGQMLTRQYRHRLHIPIFWISDIYLGRQCSSRHAVKIEQLDNVVDFVKLANAQESDPELEQI</sequence>
<protein>
    <submittedName>
        <fullName evidence="1">Uncharacterized protein</fullName>
    </submittedName>
</protein>
<dbReference type="AlphaFoldDB" id="A0A4C1SQ64"/>
<dbReference type="Proteomes" id="UP000299102">
    <property type="component" value="Unassembled WGS sequence"/>
</dbReference>
<keyword evidence="2" id="KW-1185">Reference proteome</keyword>
<evidence type="ECO:0000313" key="1">
    <source>
        <dbReference type="EMBL" id="GBP03191.1"/>
    </source>
</evidence>
<proteinExistence type="predicted"/>
<organism evidence="1 2">
    <name type="scientific">Eumeta variegata</name>
    <name type="common">Bagworm moth</name>
    <name type="synonym">Eumeta japonica</name>
    <dbReference type="NCBI Taxonomy" id="151549"/>
    <lineage>
        <taxon>Eukaryota</taxon>
        <taxon>Metazoa</taxon>
        <taxon>Ecdysozoa</taxon>
        <taxon>Arthropoda</taxon>
        <taxon>Hexapoda</taxon>
        <taxon>Insecta</taxon>
        <taxon>Pterygota</taxon>
        <taxon>Neoptera</taxon>
        <taxon>Endopterygota</taxon>
        <taxon>Lepidoptera</taxon>
        <taxon>Glossata</taxon>
        <taxon>Ditrysia</taxon>
        <taxon>Tineoidea</taxon>
        <taxon>Psychidae</taxon>
        <taxon>Oiketicinae</taxon>
        <taxon>Eumeta</taxon>
    </lineage>
</organism>
<reference evidence="1 2" key="1">
    <citation type="journal article" date="2019" name="Commun. Biol.">
        <title>The bagworm genome reveals a unique fibroin gene that provides high tensile strength.</title>
        <authorList>
            <person name="Kono N."/>
            <person name="Nakamura H."/>
            <person name="Ohtoshi R."/>
            <person name="Tomita M."/>
            <person name="Numata K."/>
            <person name="Arakawa K."/>
        </authorList>
    </citation>
    <scope>NUCLEOTIDE SEQUENCE [LARGE SCALE GENOMIC DNA]</scope>
</reference>
<dbReference type="EMBL" id="BGZK01003630">
    <property type="protein sequence ID" value="GBP03191.1"/>
    <property type="molecule type" value="Genomic_DNA"/>
</dbReference>
<dbReference type="OrthoDB" id="6932368at2759"/>
<name>A0A4C1SQ64_EUMVA</name>
<accession>A0A4C1SQ64</accession>